<comment type="similarity">
    <text evidence="1">Belongs to the ATP-dependent AMP-binding enzyme family.</text>
</comment>
<keyword evidence="7" id="KW-0472">Membrane</keyword>
<reference evidence="9 10" key="1">
    <citation type="submission" date="2019-02" db="EMBL/GenBank/DDBJ databases">
        <title>Deep-cultivation of Planctomycetes and their phenomic and genomic characterization uncovers novel biology.</title>
        <authorList>
            <person name="Wiegand S."/>
            <person name="Jogler M."/>
            <person name="Boedeker C."/>
            <person name="Pinto D."/>
            <person name="Vollmers J."/>
            <person name="Rivas-Marin E."/>
            <person name="Kohn T."/>
            <person name="Peeters S.H."/>
            <person name="Heuer A."/>
            <person name="Rast P."/>
            <person name="Oberbeckmann S."/>
            <person name="Bunk B."/>
            <person name="Jeske O."/>
            <person name="Meyerdierks A."/>
            <person name="Storesund J.E."/>
            <person name="Kallscheuer N."/>
            <person name="Luecker S."/>
            <person name="Lage O.M."/>
            <person name="Pohl T."/>
            <person name="Merkel B.J."/>
            <person name="Hornburger P."/>
            <person name="Mueller R.-W."/>
            <person name="Bruemmer F."/>
            <person name="Labrenz M."/>
            <person name="Spormann A.M."/>
            <person name="Op Den Camp H."/>
            <person name="Overmann J."/>
            <person name="Amann R."/>
            <person name="Jetten M.S.M."/>
            <person name="Mascher T."/>
            <person name="Medema M.H."/>
            <person name="Devos D.P."/>
            <person name="Kaster A.-K."/>
            <person name="Ovreas L."/>
            <person name="Rohde M."/>
            <person name="Galperin M.Y."/>
            <person name="Jogler C."/>
        </authorList>
    </citation>
    <scope>NUCLEOTIDE SEQUENCE [LARGE SCALE GENOMIC DNA]</scope>
    <source>
        <strain evidence="9 10">Pla144</strain>
    </source>
</reference>
<keyword evidence="3" id="KW-0597">Phosphoprotein</keyword>
<dbReference type="CDD" id="cd05931">
    <property type="entry name" value="FAAL"/>
    <property type="match status" value="1"/>
</dbReference>
<evidence type="ECO:0000256" key="7">
    <source>
        <dbReference type="SAM" id="Phobius"/>
    </source>
</evidence>
<dbReference type="InterPro" id="IPR020845">
    <property type="entry name" value="AMP-binding_CS"/>
</dbReference>
<dbReference type="EC" id="6.2.1.-" evidence="9"/>
<keyword evidence="7" id="KW-0812">Transmembrane</keyword>
<evidence type="ECO:0000256" key="4">
    <source>
        <dbReference type="ARBA" id="ARBA00022598"/>
    </source>
</evidence>
<dbReference type="GO" id="GO:0070566">
    <property type="term" value="F:adenylyltransferase activity"/>
    <property type="evidence" value="ECO:0007669"/>
    <property type="project" value="TreeGrafter"/>
</dbReference>
<dbReference type="EMBL" id="SJPS01000003">
    <property type="protein sequence ID" value="TWU27437.1"/>
    <property type="molecule type" value="Genomic_DNA"/>
</dbReference>
<dbReference type="InterPro" id="IPR006162">
    <property type="entry name" value="Ppantetheine_attach_site"/>
</dbReference>
<keyword evidence="10" id="KW-1185">Reference proteome</keyword>
<dbReference type="GO" id="GO:0031177">
    <property type="term" value="F:phosphopantetheine binding"/>
    <property type="evidence" value="ECO:0007669"/>
    <property type="project" value="InterPro"/>
</dbReference>
<keyword evidence="6" id="KW-0443">Lipid metabolism</keyword>
<dbReference type="FunFam" id="3.40.50.12780:FF:000013">
    <property type="entry name" value="Long-chain-fatty-acid--AMP ligase FadD32"/>
    <property type="match status" value="1"/>
</dbReference>
<dbReference type="GO" id="GO:0071766">
    <property type="term" value="P:Actinobacterium-type cell wall biogenesis"/>
    <property type="evidence" value="ECO:0007669"/>
    <property type="project" value="UniProtKB-ARBA"/>
</dbReference>
<feature type="domain" description="Carrier" evidence="8">
    <location>
        <begin position="611"/>
        <end position="688"/>
    </location>
</feature>
<dbReference type="Pfam" id="PF23024">
    <property type="entry name" value="AMP-dom_DIP2-like"/>
    <property type="match status" value="1"/>
</dbReference>
<dbReference type="GO" id="GO:0006633">
    <property type="term" value="P:fatty acid biosynthetic process"/>
    <property type="evidence" value="ECO:0007669"/>
    <property type="project" value="TreeGrafter"/>
</dbReference>
<keyword evidence="4 9" id="KW-0436">Ligase</keyword>
<protein>
    <submittedName>
        <fullName evidence="9">Long-chain-fatty-acid--AMP ligase FadD29</fullName>
        <ecNumber evidence="9">6.2.1.-</ecNumber>
    </submittedName>
</protein>
<dbReference type="InterPro" id="IPR036736">
    <property type="entry name" value="ACP-like_sf"/>
</dbReference>
<dbReference type="InterPro" id="IPR009081">
    <property type="entry name" value="PP-bd_ACP"/>
</dbReference>
<dbReference type="PROSITE" id="PS00455">
    <property type="entry name" value="AMP_BINDING"/>
    <property type="match status" value="1"/>
</dbReference>
<comment type="caution">
    <text evidence="9">The sequence shown here is derived from an EMBL/GenBank/DDBJ whole genome shotgun (WGS) entry which is preliminary data.</text>
</comment>
<dbReference type="InterPro" id="IPR040097">
    <property type="entry name" value="FAAL/FAAC"/>
</dbReference>
<proteinExistence type="inferred from homology"/>
<dbReference type="Gene3D" id="3.30.300.30">
    <property type="match status" value="1"/>
</dbReference>
<dbReference type="SMART" id="SM00823">
    <property type="entry name" value="PKS_PP"/>
    <property type="match status" value="1"/>
</dbReference>
<dbReference type="PROSITE" id="PS00012">
    <property type="entry name" value="PHOSPHOPANTETHEINE"/>
    <property type="match status" value="1"/>
</dbReference>
<dbReference type="Pfam" id="PF00501">
    <property type="entry name" value="AMP-binding"/>
    <property type="match status" value="1"/>
</dbReference>
<keyword evidence="7" id="KW-1133">Transmembrane helix</keyword>
<dbReference type="AlphaFoldDB" id="A0A5C6CV98"/>
<evidence type="ECO:0000256" key="2">
    <source>
        <dbReference type="ARBA" id="ARBA00022450"/>
    </source>
</evidence>
<dbReference type="GO" id="GO:0005886">
    <property type="term" value="C:plasma membrane"/>
    <property type="evidence" value="ECO:0007669"/>
    <property type="project" value="TreeGrafter"/>
</dbReference>
<dbReference type="InterPro" id="IPR000873">
    <property type="entry name" value="AMP-dep_synth/lig_dom"/>
</dbReference>
<evidence type="ECO:0000256" key="5">
    <source>
        <dbReference type="ARBA" id="ARBA00022832"/>
    </source>
</evidence>
<dbReference type="GO" id="GO:0016874">
    <property type="term" value="F:ligase activity"/>
    <property type="evidence" value="ECO:0007669"/>
    <property type="project" value="UniProtKB-KW"/>
</dbReference>
<evidence type="ECO:0000256" key="3">
    <source>
        <dbReference type="ARBA" id="ARBA00022553"/>
    </source>
</evidence>
<evidence type="ECO:0000256" key="6">
    <source>
        <dbReference type="ARBA" id="ARBA00023098"/>
    </source>
</evidence>
<dbReference type="InterPro" id="IPR020806">
    <property type="entry name" value="PKS_PP-bd"/>
</dbReference>
<feature type="transmembrane region" description="Helical" evidence="7">
    <location>
        <begin position="80"/>
        <end position="99"/>
    </location>
</feature>
<keyword evidence="5" id="KW-0276">Fatty acid metabolism</keyword>
<dbReference type="Gene3D" id="1.10.1200.10">
    <property type="entry name" value="ACP-like"/>
    <property type="match status" value="1"/>
</dbReference>
<evidence type="ECO:0000259" key="8">
    <source>
        <dbReference type="PROSITE" id="PS50075"/>
    </source>
</evidence>
<evidence type="ECO:0000256" key="1">
    <source>
        <dbReference type="ARBA" id="ARBA00006432"/>
    </source>
</evidence>
<dbReference type="SMART" id="SM01294">
    <property type="entry name" value="PKS_PP_betabranch"/>
    <property type="match status" value="1"/>
</dbReference>
<dbReference type="Gene3D" id="3.40.50.12780">
    <property type="entry name" value="N-terminal domain of ligase-like"/>
    <property type="match status" value="1"/>
</dbReference>
<dbReference type="SUPFAM" id="SSF47336">
    <property type="entry name" value="ACP-like"/>
    <property type="match status" value="1"/>
</dbReference>
<dbReference type="PANTHER" id="PTHR22754:SF32">
    <property type="entry name" value="DISCO-INTERACTING PROTEIN 2"/>
    <property type="match status" value="1"/>
</dbReference>
<dbReference type="InterPro" id="IPR042099">
    <property type="entry name" value="ANL_N_sf"/>
</dbReference>
<dbReference type="InterPro" id="IPR045851">
    <property type="entry name" value="AMP-bd_C_sf"/>
</dbReference>
<evidence type="ECO:0000313" key="9">
    <source>
        <dbReference type="EMBL" id="TWU27437.1"/>
    </source>
</evidence>
<dbReference type="PANTHER" id="PTHR22754">
    <property type="entry name" value="DISCO-INTERACTING PROTEIN 2 DIP2 -RELATED"/>
    <property type="match status" value="1"/>
</dbReference>
<gene>
    <name evidence="9" type="ORF">Pla144_22100</name>
</gene>
<dbReference type="OrthoDB" id="219272at2"/>
<dbReference type="InterPro" id="IPR025110">
    <property type="entry name" value="AMP-bd_C"/>
</dbReference>
<organism evidence="9 10">
    <name type="scientific">Bythopirellula polymerisocia</name>
    <dbReference type="NCBI Taxonomy" id="2528003"/>
    <lineage>
        <taxon>Bacteria</taxon>
        <taxon>Pseudomonadati</taxon>
        <taxon>Planctomycetota</taxon>
        <taxon>Planctomycetia</taxon>
        <taxon>Pirellulales</taxon>
        <taxon>Lacipirellulaceae</taxon>
        <taxon>Bythopirellula</taxon>
    </lineage>
</organism>
<dbReference type="PROSITE" id="PS50075">
    <property type="entry name" value="CARRIER"/>
    <property type="match status" value="1"/>
</dbReference>
<dbReference type="Proteomes" id="UP000318437">
    <property type="component" value="Unassembled WGS sequence"/>
</dbReference>
<dbReference type="SUPFAM" id="SSF56801">
    <property type="entry name" value="Acetyl-CoA synthetase-like"/>
    <property type="match status" value="1"/>
</dbReference>
<dbReference type="Pfam" id="PF00550">
    <property type="entry name" value="PP-binding"/>
    <property type="match status" value="1"/>
</dbReference>
<name>A0A5C6CV98_9BACT</name>
<evidence type="ECO:0000313" key="10">
    <source>
        <dbReference type="Proteomes" id="UP000318437"/>
    </source>
</evidence>
<keyword evidence="2" id="KW-0596">Phosphopantetheine</keyword>
<sequence length="694" mass="76852">MHGNSIESALKFTNLAEMLQTRASQYPAREAFVFEDDEGNQESWTYAELEARSRTLGSWLVRRVNLGDRVLLVYPPGLEFIAAFLGCIYAGVLPVPATYPKPRRPSPRLDSIVEDCQPSLVLTHSSSLGGICLEQQSPAISELSWEPTDLIPSAEKSSFEAVSRSAEDLAFLQYTSGSTSDPRGVMVSHGNILHNLTAIRSGFALEENVHQQGVFWLPAYHDMGLIGSILTPMFVGGTSTLIAPATFLRRPHRWLELMSEKQAAISGSPNFGYELAVRKTTEADRAVLDLSHWRLAFCGAEPINPSTLDEFASAFEPAGFRRSAFFPCYGMAETTLLVTGGQHPDGPRILHVDRNAKREHRVVSLAERNGNSQALVGCGPICEGLTCRIVDPVSLMSCDENQVGEIWVRGGSVARGYWNQDLTNDATFRARLADNGEGEYLRTGDLGFNYEGELYVTGRLKDVIIVRGRNHYPQDLERTAQQSHEAVDMGAAFAVEVNRQEQLVLVFQWRREFRNSDHEAMMHAIRTAIVEEHEIDPHAIVLIRPASLPITSSGKVQRQKCREQFLNNELAITAQWTNRLCGGDDLPAEPSLERSASPDFLSNAANMSSEQLQSQLQDWLVVWLANRTNIQPGSMQPETPFAELGIDSLTAVEVSQELDQVLGLQSPPMVIWSCPSPKELAEYLAGELQACKVR</sequence>
<accession>A0A5C6CV98</accession>